<dbReference type="InterPro" id="IPR000515">
    <property type="entry name" value="MetI-like"/>
</dbReference>
<comment type="similarity">
    <text evidence="7">Belongs to the binding-protein-dependent transport system permease family.</text>
</comment>
<evidence type="ECO:0000256" key="5">
    <source>
        <dbReference type="ARBA" id="ARBA00022989"/>
    </source>
</evidence>
<dbReference type="InterPro" id="IPR035906">
    <property type="entry name" value="MetI-like_sf"/>
</dbReference>
<evidence type="ECO:0000256" key="2">
    <source>
        <dbReference type="ARBA" id="ARBA00022448"/>
    </source>
</evidence>
<evidence type="ECO:0000256" key="3">
    <source>
        <dbReference type="ARBA" id="ARBA00022475"/>
    </source>
</evidence>
<dbReference type="PANTHER" id="PTHR43227:SF7">
    <property type="entry name" value="ARABINOOLIGOSACCHARIDES TRANSPORT SYSTEM PERMEASE PROTEIN ARAP"/>
    <property type="match status" value="1"/>
</dbReference>
<evidence type="ECO:0000313" key="10">
    <source>
        <dbReference type="Proteomes" id="UP001056756"/>
    </source>
</evidence>
<dbReference type="EMBL" id="CP097899">
    <property type="protein sequence ID" value="URN92650.1"/>
    <property type="molecule type" value="Genomic_DNA"/>
</dbReference>
<evidence type="ECO:0000256" key="6">
    <source>
        <dbReference type="ARBA" id="ARBA00023136"/>
    </source>
</evidence>
<feature type="transmembrane region" description="Helical" evidence="7">
    <location>
        <begin position="16"/>
        <end position="38"/>
    </location>
</feature>
<keyword evidence="5 7" id="KW-1133">Transmembrane helix</keyword>
<dbReference type="PANTHER" id="PTHR43227">
    <property type="entry name" value="BLL4140 PROTEIN"/>
    <property type="match status" value="1"/>
</dbReference>
<accession>A0A9J6Z9A9</accession>
<evidence type="ECO:0000256" key="4">
    <source>
        <dbReference type="ARBA" id="ARBA00022692"/>
    </source>
</evidence>
<evidence type="ECO:0000259" key="8">
    <source>
        <dbReference type="PROSITE" id="PS50928"/>
    </source>
</evidence>
<sequence length="300" mass="34154">MHQKKSRFRIGNSQLIAPYIFVAPFILSFIIFFSYPLFQAILMSFQSVLPDQVTFIGLDNFKKLNNPSFYKALYNNFRYTIYTVIVLIPIPLILAVFLNSKMMRLKNMFRSALFLPALTSVAVAGIIFKLVFSELDGALMNTFIQWLGFDSQKWLYYPGLSMFALVVIATWRWIGINILYFLSALQNIPKELYEAADIDGAGLFSKFYKITVPLLKPITIYVLTITIYGGFAMFTESYMLWGSRGSPQDIGLTMVGYIYQQGFQYFDLGFGSAIGLVLLVITLGVSMIQLKFMGLFGKED</sequence>
<feature type="transmembrane region" description="Helical" evidence="7">
    <location>
        <begin position="79"/>
        <end position="100"/>
    </location>
</feature>
<evidence type="ECO:0000256" key="1">
    <source>
        <dbReference type="ARBA" id="ARBA00004651"/>
    </source>
</evidence>
<protein>
    <submittedName>
        <fullName evidence="9">Sugar ABC transporter permease</fullName>
    </submittedName>
</protein>
<dbReference type="GO" id="GO:0055085">
    <property type="term" value="P:transmembrane transport"/>
    <property type="evidence" value="ECO:0007669"/>
    <property type="project" value="InterPro"/>
</dbReference>
<dbReference type="PROSITE" id="PS50928">
    <property type="entry name" value="ABC_TM1"/>
    <property type="match status" value="1"/>
</dbReference>
<feature type="transmembrane region" description="Helical" evidence="7">
    <location>
        <begin position="268"/>
        <end position="288"/>
    </location>
</feature>
<organism evidence="9 10">
    <name type="scientific">Candidatus Pristimantibacillus lignocellulolyticus</name>
    <dbReference type="NCBI Taxonomy" id="2994561"/>
    <lineage>
        <taxon>Bacteria</taxon>
        <taxon>Bacillati</taxon>
        <taxon>Bacillota</taxon>
        <taxon>Bacilli</taxon>
        <taxon>Bacillales</taxon>
        <taxon>Paenibacillaceae</taxon>
        <taxon>Candidatus Pristimantibacillus</taxon>
    </lineage>
</organism>
<dbReference type="GO" id="GO:0005886">
    <property type="term" value="C:plasma membrane"/>
    <property type="evidence" value="ECO:0007669"/>
    <property type="project" value="UniProtKB-SubCell"/>
</dbReference>
<reference evidence="9" key="1">
    <citation type="submission" date="2022-05" db="EMBL/GenBank/DDBJ databases">
        <title>Novel bacterial taxa in a minimal lignocellulolytic consortium and its capacity to transform plastics disclosed by genome-resolved metagenomics.</title>
        <authorList>
            <person name="Rodriguez C.A.D."/>
            <person name="Diaz-Garcia L."/>
            <person name="Herrera K."/>
            <person name="Tarazona N.A."/>
            <person name="Sproer C."/>
            <person name="Overmann J."/>
            <person name="Jimenez D.J."/>
        </authorList>
    </citation>
    <scope>NUCLEOTIDE SEQUENCE</scope>
    <source>
        <strain evidence="9">MAG5</strain>
    </source>
</reference>
<proteinExistence type="inferred from homology"/>
<name>A0A9J6Z9A9_9BACL</name>
<dbReference type="AlphaFoldDB" id="A0A9J6Z9A9"/>
<feature type="transmembrane region" description="Helical" evidence="7">
    <location>
        <begin position="112"/>
        <end position="132"/>
    </location>
</feature>
<evidence type="ECO:0000256" key="7">
    <source>
        <dbReference type="RuleBase" id="RU363032"/>
    </source>
</evidence>
<dbReference type="KEGG" id="plig:NAG76_12320"/>
<dbReference type="SUPFAM" id="SSF161098">
    <property type="entry name" value="MetI-like"/>
    <property type="match status" value="1"/>
</dbReference>
<comment type="subcellular location">
    <subcellularLocation>
        <location evidence="1 7">Cell membrane</location>
        <topology evidence="1 7">Multi-pass membrane protein</topology>
    </subcellularLocation>
</comment>
<gene>
    <name evidence="9" type="ORF">NAG76_12320</name>
</gene>
<evidence type="ECO:0000313" key="9">
    <source>
        <dbReference type="EMBL" id="URN92650.1"/>
    </source>
</evidence>
<dbReference type="Pfam" id="PF00528">
    <property type="entry name" value="BPD_transp_1"/>
    <property type="match status" value="1"/>
</dbReference>
<dbReference type="Gene3D" id="1.10.3720.10">
    <property type="entry name" value="MetI-like"/>
    <property type="match status" value="1"/>
</dbReference>
<feature type="transmembrane region" description="Helical" evidence="7">
    <location>
        <begin position="155"/>
        <end position="182"/>
    </location>
</feature>
<keyword evidence="2 7" id="KW-0813">Transport</keyword>
<keyword evidence="6 7" id="KW-0472">Membrane</keyword>
<dbReference type="Proteomes" id="UP001056756">
    <property type="component" value="Chromosome"/>
</dbReference>
<keyword evidence="4 7" id="KW-0812">Transmembrane</keyword>
<keyword evidence="3" id="KW-1003">Cell membrane</keyword>
<dbReference type="CDD" id="cd06261">
    <property type="entry name" value="TM_PBP2"/>
    <property type="match status" value="1"/>
</dbReference>
<feature type="domain" description="ABC transmembrane type-1" evidence="8">
    <location>
        <begin position="73"/>
        <end position="289"/>
    </location>
</feature>
<dbReference type="InterPro" id="IPR050809">
    <property type="entry name" value="UgpAE/MalFG_permease"/>
</dbReference>
<feature type="transmembrane region" description="Helical" evidence="7">
    <location>
        <begin position="214"/>
        <end position="234"/>
    </location>
</feature>